<dbReference type="SUPFAM" id="SSF52343">
    <property type="entry name" value="Ferredoxin reductase-like, C-terminal NADP-linked domain"/>
    <property type="match status" value="1"/>
</dbReference>
<feature type="binding site" evidence="12">
    <location>
        <position position="225"/>
    </location>
    <ligand>
        <name>[2Fe-2S] cluster</name>
        <dbReference type="ChEBI" id="CHEBI:190135"/>
    </ligand>
</feature>
<comment type="cofactor">
    <cofactor evidence="11">
        <name>FAD</name>
        <dbReference type="ChEBI" id="CHEBI:57692"/>
    </cofactor>
    <text evidence="11">Binds 1 FAD per subunit.</text>
</comment>
<keyword evidence="6 11" id="KW-0274">FAD</keyword>
<dbReference type="InterPro" id="IPR050353">
    <property type="entry name" value="PyrK_electron_transfer"/>
</dbReference>
<dbReference type="InterPro" id="IPR012165">
    <property type="entry name" value="Cyt_c3_hydrogenase_gsu"/>
</dbReference>
<dbReference type="Pfam" id="PF00970">
    <property type="entry name" value="FAD_binding_6"/>
    <property type="match status" value="1"/>
</dbReference>
<evidence type="ECO:0000256" key="12">
    <source>
        <dbReference type="PIRSR" id="PIRSR006816-2"/>
    </source>
</evidence>
<dbReference type="STRING" id="1484053.SAMN05444274_101219"/>
<dbReference type="RefSeq" id="WP_072998849.1">
    <property type="nucleotide sequence ID" value="NZ_FQUM01000001.1"/>
</dbReference>
<comment type="cofactor">
    <cofactor evidence="10">
        <name>[2Fe-2S] cluster</name>
        <dbReference type="ChEBI" id="CHEBI:190135"/>
    </cofactor>
</comment>
<dbReference type="CDD" id="cd06218">
    <property type="entry name" value="DHOD_e_trans"/>
    <property type="match status" value="1"/>
</dbReference>
<keyword evidence="5 12" id="KW-0479">Metal-binding</keyword>
<comment type="similarity">
    <text evidence="1">Belongs to the PyrK family.</text>
</comment>
<dbReference type="PROSITE" id="PS51384">
    <property type="entry name" value="FAD_FR"/>
    <property type="match status" value="1"/>
</dbReference>
<dbReference type="Pfam" id="PF10418">
    <property type="entry name" value="DHODB_Fe-S_bind"/>
    <property type="match status" value="1"/>
</dbReference>
<comment type="cofactor">
    <cofactor evidence="12">
        <name>[2Fe-2S] cluster</name>
        <dbReference type="ChEBI" id="CHEBI:190135"/>
    </cofactor>
    <text evidence="12">Binds 1 [2Fe-2S] cluster per subunit.</text>
</comment>
<keyword evidence="15" id="KW-1185">Reference proteome</keyword>
<reference evidence="14 15" key="1">
    <citation type="submission" date="2016-11" db="EMBL/GenBank/DDBJ databases">
        <authorList>
            <person name="Jaros S."/>
            <person name="Januszkiewicz K."/>
            <person name="Wedrychowicz H."/>
        </authorList>
    </citation>
    <scope>NUCLEOTIDE SEQUENCE [LARGE SCALE GENOMIC DNA]</scope>
    <source>
        <strain evidence="14 15">DSM 26910</strain>
    </source>
</reference>
<dbReference type="PIRSF" id="PIRSF006816">
    <property type="entry name" value="Cyc3_hyd_g"/>
    <property type="match status" value="1"/>
</dbReference>
<evidence type="ECO:0000313" key="15">
    <source>
        <dbReference type="Proteomes" id="UP000184164"/>
    </source>
</evidence>
<feature type="binding site" evidence="12">
    <location>
        <position position="233"/>
    </location>
    <ligand>
        <name>[2Fe-2S] cluster</name>
        <dbReference type="ChEBI" id="CHEBI:190135"/>
    </ligand>
</feature>
<dbReference type="Gene3D" id="2.10.240.10">
    <property type="entry name" value="Dihydroorotate dehydrogenase, electron transfer subunit"/>
    <property type="match status" value="1"/>
</dbReference>
<dbReference type="SUPFAM" id="SSF63380">
    <property type="entry name" value="Riboflavin synthase domain-like"/>
    <property type="match status" value="1"/>
</dbReference>
<feature type="binding site" evidence="12">
    <location>
        <position position="245"/>
    </location>
    <ligand>
        <name>[2Fe-2S] cluster</name>
        <dbReference type="ChEBI" id="CHEBI:190135"/>
    </ligand>
</feature>
<evidence type="ECO:0000256" key="4">
    <source>
        <dbReference type="ARBA" id="ARBA00022714"/>
    </source>
</evidence>
<gene>
    <name evidence="14" type="ORF">SAMN05444274_101219</name>
</gene>
<dbReference type="GO" id="GO:0006221">
    <property type="term" value="P:pyrimidine nucleotide biosynthetic process"/>
    <property type="evidence" value="ECO:0007669"/>
    <property type="project" value="InterPro"/>
</dbReference>
<dbReference type="EMBL" id="FQUM01000001">
    <property type="protein sequence ID" value="SHE38058.1"/>
    <property type="molecule type" value="Genomic_DNA"/>
</dbReference>
<evidence type="ECO:0000256" key="10">
    <source>
        <dbReference type="ARBA" id="ARBA00034078"/>
    </source>
</evidence>
<evidence type="ECO:0000256" key="8">
    <source>
        <dbReference type="ARBA" id="ARBA00023004"/>
    </source>
</evidence>
<dbReference type="GO" id="GO:0051537">
    <property type="term" value="F:2 iron, 2 sulfur cluster binding"/>
    <property type="evidence" value="ECO:0007669"/>
    <property type="project" value="UniProtKB-KW"/>
</dbReference>
<dbReference type="GO" id="GO:0046872">
    <property type="term" value="F:metal ion binding"/>
    <property type="evidence" value="ECO:0007669"/>
    <property type="project" value="UniProtKB-KW"/>
</dbReference>
<feature type="binding site" evidence="12">
    <location>
        <position position="230"/>
    </location>
    <ligand>
        <name>[2Fe-2S] cluster</name>
        <dbReference type="ChEBI" id="CHEBI:190135"/>
    </ligand>
</feature>
<keyword evidence="3 11" id="KW-0285">Flavoprotein</keyword>
<evidence type="ECO:0000256" key="3">
    <source>
        <dbReference type="ARBA" id="ARBA00022630"/>
    </source>
</evidence>
<evidence type="ECO:0000256" key="1">
    <source>
        <dbReference type="ARBA" id="ARBA00006422"/>
    </source>
</evidence>
<accession>A0A1M4T0S4</accession>
<keyword evidence="8 12" id="KW-0408">Iron</keyword>
<sequence length="260" mass="28230">MGKKSVSDFEVTDNIRLNATNFLIKLKAPGSLPVVKPGQFVNIDIKNSTEIFLRRPFSIFEVDYNRNTLSIIVKVLGRGSKKLTEIVPGEKLSIVFPLGRHFSYPDKNDRILAVGGGSGLAPMLFLAKESGLPADNVDIIVGARSAADHVEISAYNKYGKIHLTTEDGSLGTKGFVTDHPLLRNELKNYDKVYACGPEGMMKAVAGKAKKAGVFCEVSLENLMACGFGVCLCCIEPTVKGNSCVCTEGPVFNINDLKWQI</sequence>
<dbReference type="InterPro" id="IPR019480">
    <property type="entry name" value="Dihydroorotate_DH_Fe-S-bd"/>
</dbReference>
<dbReference type="InterPro" id="IPR008333">
    <property type="entry name" value="Cbr1-like_FAD-bd_dom"/>
</dbReference>
<evidence type="ECO:0000256" key="2">
    <source>
        <dbReference type="ARBA" id="ARBA00022448"/>
    </source>
</evidence>
<dbReference type="InterPro" id="IPR017927">
    <property type="entry name" value="FAD-bd_FR_type"/>
</dbReference>
<feature type="domain" description="FAD-binding FR-type" evidence="13">
    <location>
        <begin position="4"/>
        <end position="105"/>
    </location>
</feature>
<dbReference type="InterPro" id="IPR039261">
    <property type="entry name" value="FNR_nucleotide-bd"/>
</dbReference>
<dbReference type="InterPro" id="IPR017938">
    <property type="entry name" value="Riboflavin_synthase-like_b-brl"/>
</dbReference>
<dbReference type="Pfam" id="PF00175">
    <property type="entry name" value="NAD_binding_1"/>
    <property type="match status" value="1"/>
</dbReference>
<evidence type="ECO:0000256" key="11">
    <source>
        <dbReference type="PIRSR" id="PIRSR006816-1"/>
    </source>
</evidence>
<keyword evidence="2" id="KW-0813">Transport</keyword>
<keyword evidence="4 12" id="KW-0001">2Fe-2S</keyword>
<name>A0A1M4T0S4_9BACT</name>
<evidence type="ECO:0000256" key="5">
    <source>
        <dbReference type="ARBA" id="ARBA00022723"/>
    </source>
</evidence>
<protein>
    <submittedName>
        <fullName evidence="14">Dihydroorotate oxidase B, electron transfer subunit</fullName>
    </submittedName>
</protein>
<dbReference type="Gene3D" id="3.40.50.80">
    <property type="entry name" value="Nucleotide-binding domain of ferredoxin-NADP reductase (FNR) module"/>
    <property type="match status" value="1"/>
</dbReference>
<dbReference type="AlphaFoldDB" id="A0A1M4T0S4"/>
<evidence type="ECO:0000313" key="14">
    <source>
        <dbReference type="EMBL" id="SHE38058.1"/>
    </source>
</evidence>
<dbReference type="GO" id="GO:0050660">
    <property type="term" value="F:flavin adenine dinucleotide binding"/>
    <property type="evidence" value="ECO:0007669"/>
    <property type="project" value="InterPro"/>
</dbReference>
<keyword evidence="9 12" id="KW-0411">Iron-sulfur</keyword>
<organism evidence="14 15">
    <name type="scientific">Mariniphaga anaerophila</name>
    <dbReference type="NCBI Taxonomy" id="1484053"/>
    <lineage>
        <taxon>Bacteria</taxon>
        <taxon>Pseudomonadati</taxon>
        <taxon>Bacteroidota</taxon>
        <taxon>Bacteroidia</taxon>
        <taxon>Marinilabiliales</taxon>
        <taxon>Prolixibacteraceae</taxon>
        <taxon>Mariniphaga</taxon>
    </lineage>
</organism>
<dbReference type="PANTHER" id="PTHR43513">
    <property type="entry name" value="DIHYDROOROTATE DEHYDROGENASE B (NAD(+)), ELECTRON TRANSFER SUBUNIT"/>
    <property type="match status" value="1"/>
</dbReference>
<evidence type="ECO:0000259" key="13">
    <source>
        <dbReference type="PROSITE" id="PS51384"/>
    </source>
</evidence>
<dbReference type="PANTHER" id="PTHR43513:SF3">
    <property type="entry name" value="DIHYDROOROTATE DEHYDROGENASE B (NAD(+)), ELECTRON TRANSFER SUBUNIT-RELATED"/>
    <property type="match status" value="1"/>
</dbReference>
<dbReference type="Gene3D" id="2.40.30.10">
    <property type="entry name" value="Translation factors"/>
    <property type="match status" value="1"/>
</dbReference>
<dbReference type="InterPro" id="IPR037117">
    <property type="entry name" value="Dihydroorotate_DH_ele_sf"/>
</dbReference>
<evidence type="ECO:0000256" key="6">
    <source>
        <dbReference type="ARBA" id="ARBA00022827"/>
    </source>
</evidence>
<evidence type="ECO:0000256" key="9">
    <source>
        <dbReference type="ARBA" id="ARBA00023014"/>
    </source>
</evidence>
<proteinExistence type="inferred from homology"/>
<dbReference type="Proteomes" id="UP000184164">
    <property type="component" value="Unassembled WGS sequence"/>
</dbReference>
<dbReference type="InterPro" id="IPR001433">
    <property type="entry name" value="OxRdtase_FAD/NAD-bd"/>
</dbReference>
<dbReference type="GO" id="GO:0016491">
    <property type="term" value="F:oxidoreductase activity"/>
    <property type="evidence" value="ECO:0007669"/>
    <property type="project" value="InterPro"/>
</dbReference>
<feature type="binding site" evidence="11">
    <location>
        <begin position="55"/>
        <end position="58"/>
    </location>
    <ligand>
        <name>FAD</name>
        <dbReference type="ChEBI" id="CHEBI:57692"/>
    </ligand>
</feature>
<evidence type="ECO:0000256" key="7">
    <source>
        <dbReference type="ARBA" id="ARBA00022982"/>
    </source>
</evidence>
<keyword evidence="7" id="KW-0249">Electron transport</keyword>